<evidence type="ECO:0000256" key="6">
    <source>
        <dbReference type="ARBA" id="ARBA00023136"/>
    </source>
</evidence>
<comment type="subcellular location">
    <subcellularLocation>
        <location evidence="1">Cell membrane</location>
        <topology evidence="1">Multi-pass membrane protein</topology>
    </subcellularLocation>
</comment>
<dbReference type="GO" id="GO:0005886">
    <property type="term" value="C:plasma membrane"/>
    <property type="evidence" value="ECO:0007669"/>
    <property type="project" value="UniProtKB-SubCell"/>
</dbReference>
<comment type="similarity">
    <text evidence="2">Belongs to the UPF0702 family.</text>
</comment>
<keyword evidence="5" id="KW-1133">Transmembrane helix</keyword>
<dbReference type="InterPro" id="IPR023090">
    <property type="entry name" value="UPF0702_alpha/beta_dom_sf"/>
</dbReference>
<dbReference type="Gene3D" id="3.30.240.20">
    <property type="entry name" value="bsu07140 like domains"/>
    <property type="match status" value="2"/>
</dbReference>
<sequence length="237" mass="26504">MVGTFEVIIRTLAAFVLLICIAHLLGKQTISQMTYHDFIASITLGSIAGNLTFNTSIRFSNFITALIIFSTIIFLATLVSLKNRNARAFLNGEPTVVIQDGKILEKNMGKLKFTIDSLNQALRGKEIFDIDEVEYAIVEAGGHLSVLKKPPHRNVTKKDLGIFTPTQSAFPIELIMDGQIIDKNFTQNHLTKSWLFTELDQRGLTLPDVSYCVRGTNGQLYFDLYKDKITSPIDKES</sequence>
<evidence type="ECO:0000256" key="2">
    <source>
        <dbReference type="ARBA" id="ARBA00006448"/>
    </source>
</evidence>
<keyword evidence="3" id="KW-1003">Cell membrane</keyword>
<feature type="domain" description="YetF-like N-terminal transmembrane" evidence="8">
    <location>
        <begin position="6"/>
        <end position="76"/>
    </location>
</feature>
<name>A0A4S4BPH8_9BACI</name>
<evidence type="ECO:0000313" key="9">
    <source>
        <dbReference type="EMBL" id="THF76643.1"/>
    </source>
</evidence>
<dbReference type="InterPro" id="IPR048454">
    <property type="entry name" value="YetF_N"/>
</dbReference>
<protein>
    <submittedName>
        <fullName evidence="9">DUF421 domain-containing protein</fullName>
    </submittedName>
</protein>
<proteinExistence type="inferred from homology"/>
<dbReference type="Proteomes" id="UP000310334">
    <property type="component" value="Unassembled WGS sequence"/>
</dbReference>
<evidence type="ECO:0000259" key="7">
    <source>
        <dbReference type="Pfam" id="PF04239"/>
    </source>
</evidence>
<dbReference type="OrthoDB" id="9778331at2"/>
<dbReference type="PANTHER" id="PTHR34582:SF7">
    <property type="entry name" value="UPF0702 TRANSMEMBRANE PROTEIN YDFS"/>
    <property type="match status" value="1"/>
</dbReference>
<keyword evidence="10" id="KW-1185">Reference proteome</keyword>
<keyword evidence="6" id="KW-0472">Membrane</keyword>
<comment type="caution">
    <text evidence="9">The sequence shown here is derived from an EMBL/GenBank/DDBJ whole genome shotgun (WGS) entry which is preliminary data.</text>
</comment>
<evidence type="ECO:0000259" key="8">
    <source>
        <dbReference type="Pfam" id="PF20730"/>
    </source>
</evidence>
<dbReference type="AlphaFoldDB" id="A0A4S4BPH8"/>
<reference evidence="9 10" key="1">
    <citation type="submission" date="2019-04" db="EMBL/GenBank/DDBJ databases">
        <title>Bacillus sediminilitoris sp. nov., isolated from a tidal flat sediment on the East China Sea.</title>
        <authorList>
            <person name="Wei Y."/>
            <person name="Mao H."/>
            <person name="Fang J."/>
        </authorList>
    </citation>
    <scope>NUCLEOTIDE SEQUENCE [LARGE SCALE GENOMIC DNA]</scope>
    <source>
        <strain evidence="9 10">DSL-17</strain>
    </source>
</reference>
<dbReference type="EMBL" id="SSNT01000019">
    <property type="protein sequence ID" value="THF76643.1"/>
    <property type="molecule type" value="Genomic_DNA"/>
</dbReference>
<dbReference type="RefSeq" id="WP_136357535.1">
    <property type="nucleotide sequence ID" value="NZ_CP046266.1"/>
</dbReference>
<evidence type="ECO:0000313" key="10">
    <source>
        <dbReference type="Proteomes" id="UP000310334"/>
    </source>
</evidence>
<evidence type="ECO:0000256" key="3">
    <source>
        <dbReference type="ARBA" id="ARBA00022475"/>
    </source>
</evidence>
<accession>A0A4S4BPH8</accession>
<evidence type="ECO:0000256" key="1">
    <source>
        <dbReference type="ARBA" id="ARBA00004651"/>
    </source>
</evidence>
<dbReference type="PANTHER" id="PTHR34582">
    <property type="entry name" value="UPF0702 TRANSMEMBRANE PROTEIN YCAP"/>
    <property type="match status" value="1"/>
</dbReference>
<keyword evidence="4" id="KW-0812">Transmembrane</keyword>
<feature type="domain" description="YetF C-terminal" evidence="7">
    <location>
        <begin position="82"/>
        <end position="212"/>
    </location>
</feature>
<dbReference type="Pfam" id="PF20730">
    <property type="entry name" value="YetF_N"/>
    <property type="match status" value="1"/>
</dbReference>
<evidence type="ECO:0000256" key="5">
    <source>
        <dbReference type="ARBA" id="ARBA00022989"/>
    </source>
</evidence>
<evidence type="ECO:0000256" key="4">
    <source>
        <dbReference type="ARBA" id="ARBA00022692"/>
    </source>
</evidence>
<organism evidence="9 10">
    <name type="scientific">Metabacillus sediminilitoris</name>
    <dbReference type="NCBI Taxonomy" id="2567941"/>
    <lineage>
        <taxon>Bacteria</taxon>
        <taxon>Bacillati</taxon>
        <taxon>Bacillota</taxon>
        <taxon>Bacilli</taxon>
        <taxon>Bacillales</taxon>
        <taxon>Bacillaceae</taxon>
        <taxon>Metabacillus</taxon>
    </lineage>
</organism>
<gene>
    <name evidence="9" type="ORF">E6W99_21120</name>
</gene>
<dbReference type="Pfam" id="PF04239">
    <property type="entry name" value="DUF421"/>
    <property type="match status" value="1"/>
</dbReference>
<dbReference type="InterPro" id="IPR007353">
    <property type="entry name" value="DUF421"/>
</dbReference>